<reference evidence="2" key="1">
    <citation type="journal article" date="2022" name="Int. J. Mol. Sci.">
        <title>Draft Genome of Tanacetum Coccineum: Genomic Comparison of Closely Related Tanacetum-Family Plants.</title>
        <authorList>
            <person name="Yamashiro T."/>
            <person name="Shiraishi A."/>
            <person name="Nakayama K."/>
            <person name="Satake H."/>
        </authorList>
    </citation>
    <scope>NUCLEOTIDE SEQUENCE</scope>
</reference>
<evidence type="ECO:0000313" key="2">
    <source>
        <dbReference type="EMBL" id="GJT45901.1"/>
    </source>
</evidence>
<reference evidence="2" key="2">
    <citation type="submission" date="2022-01" db="EMBL/GenBank/DDBJ databases">
        <authorList>
            <person name="Yamashiro T."/>
            <person name="Shiraishi A."/>
            <person name="Satake H."/>
            <person name="Nakayama K."/>
        </authorList>
    </citation>
    <scope>NUCLEOTIDE SEQUENCE</scope>
</reference>
<evidence type="ECO:0000256" key="1">
    <source>
        <dbReference type="SAM" id="MobiDB-lite"/>
    </source>
</evidence>
<gene>
    <name evidence="2" type="ORF">Tco_0954616</name>
</gene>
<sequence>MFDEYFRLPPCVDHPVSKVAALVPAVSTSSPSSTSVDQDAPSPSTSQTQQESPSYVIPPGGGSFEITPIYALSTSSPALDTLCPSTIPSLTMK</sequence>
<dbReference type="Proteomes" id="UP001151760">
    <property type="component" value="Unassembled WGS sequence"/>
</dbReference>
<proteinExistence type="predicted"/>
<dbReference type="EMBL" id="BQNB010015940">
    <property type="protein sequence ID" value="GJT45901.1"/>
    <property type="molecule type" value="Genomic_DNA"/>
</dbReference>
<feature type="compositionally biased region" description="Low complexity" evidence="1">
    <location>
        <begin position="27"/>
        <end position="54"/>
    </location>
</feature>
<feature type="region of interest" description="Disordered" evidence="1">
    <location>
        <begin position="27"/>
        <end position="60"/>
    </location>
</feature>
<name>A0ABQ5E4X6_9ASTR</name>
<organism evidence="2 3">
    <name type="scientific">Tanacetum coccineum</name>
    <dbReference type="NCBI Taxonomy" id="301880"/>
    <lineage>
        <taxon>Eukaryota</taxon>
        <taxon>Viridiplantae</taxon>
        <taxon>Streptophyta</taxon>
        <taxon>Embryophyta</taxon>
        <taxon>Tracheophyta</taxon>
        <taxon>Spermatophyta</taxon>
        <taxon>Magnoliopsida</taxon>
        <taxon>eudicotyledons</taxon>
        <taxon>Gunneridae</taxon>
        <taxon>Pentapetalae</taxon>
        <taxon>asterids</taxon>
        <taxon>campanulids</taxon>
        <taxon>Asterales</taxon>
        <taxon>Asteraceae</taxon>
        <taxon>Asteroideae</taxon>
        <taxon>Anthemideae</taxon>
        <taxon>Anthemidinae</taxon>
        <taxon>Tanacetum</taxon>
    </lineage>
</organism>
<evidence type="ECO:0000313" key="3">
    <source>
        <dbReference type="Proteomes" id="UP001151760"/>
    </source>
</evidence>
<protein>
    <submittedName>
        <fullName evidence="2">Uncharacterized protein</fullName>
    </submittedName>
</protein>
<keyword evidence="3" id="KW-1185">Reference proteome</keyword>
<comment type="caution">
    <text evidence="2">The sequence shown here is derived from an EMBL/GenBank/DDBJ whole genome shotgun (WGS) entry which is preliminary data.</text>
</comment>
<accession>A0ABQ5E4X6</accession>